<evidence type="ECO:0000313" key="3">
    <source>
        <dbReference type="Proteomes" id="UP001150641"/>
    </source>
</evidence>
<gene>
    <name evidence="2" type="ORF">MUA00_20485</name>
</gene>
<feature type="transmembrane region" description="Helical" evidence="1">
    <location>
        <begin position="119"/>
        <end position="140"/>
    </location>
</feature>
<dbReference type="SUPFAM" id="SSF103473">
    <property type="entry name" value="MFS general substrate transporter"/>
    <property type="match status" value="1"/>
</dbReference>
<name>A0A9X2WCT8_9ENTR</name>
<proteinExistence type="predicted"/>
<evidence type="ECO:0000256" key="1">
    <source>
        <dbReference type="SAM" id="Phobius"/>
    </source>
</evidence>
<dbReference type="AlphaFoldDB" id="A0A9X2WCT8"/>
<evidence type="ECO:0000313" key="2">
    <source>
        <dbReference type="EMBL" id="MCT4704159.1"/>
    </source>
</evidence>
<comment type="caution">
    <text evidence="2">The sequence shown here is derived from an EMBL/GenBank/DDBJ whole genome shotgun (WGS) entry which is preliminary data.</text>
</comment>
<protein>
    <submittedName>
        <fullName evidence="2">Uncharacterized protein</fullName>
    </submittedName>
</protein>
<keyword evidence="3" id="KW-1185">Reference proteome</keyword>
<reference evidence="2" key="1">
    <citation type="submission" date="2022-03" db="EMBL/GenBank/DDBJ databases">
        <title>Proposal of a novel genus Dryocolo and two novel species.</title>
        <authorList>
            <person name="Maddock D.W."/>
            <person name="Brady C.L."/>
            <person name="Denman S."/>
            <person name="Arnold D."/>
        </authorList>
    </citation>
    <scope>NUCLEOTIDE SEQUENCE</scope>
    <source>
        <strain evidence="2">H6W4</strain>
    </source>
</reference>
<dbReference type="InterPro" id="IPR036259">
    <property type="entry name" value="MFS_trans_sf"/>
</dbReference>
<dbReference type="EMBL" id="JALHAP010000082">
    <property type="protein sequence ID" value="MCT4704159.1"/>
    <property type="molecule type" value="Genomic_DNA"/>
</dbReference>
<feature type="transmembrane region" description="Helical" evidence="1">
    <location>
        <begin position="152"/>
        <end position="168"/>
    </location>
</feature>
<keyword evidence="1" id="KW-1133">Transmembrane helix</keyword>
<sequence length="171" mass="18088">MALICLAPVIRYLPGSGMNGRAEKSSWREIFLSKPMQRLAVISFISGTASAAWWSFGPEILHNHSDVDSSTTSMLWMVSGGAGILAVLTGAVTAFIGMSQLAAWRNFYGRTACSVRIQSRFLMVAISGCGAGYVILSGILLACATSSAKKSPSSGVGVAFFMLAAGRLRDR</sequence>
<accession>A0A9X2WCT8</accession>
<dbReference type="Proteomes" id="UP001150641">
    <property type="component" value="Unassembled WGS sequence"/>
</dbReference>
<feature type="transmembrane region" description="Helical" evidence="1">
    <location>
        <begin position="76"/>
        <end position="98"/>
    </location>
</feature>
<feature type="transmembrane region" description="Helical" evidence="1">
    <location>
        <begin position="38"/>
        <end position="56"/>
    </location>
</feature>
<organism evidence="2 3">
    <name type="scientific">Dryocola boscaweniae</name>
    <dbReference type="NCBI Taxonomy" id="2925397"/>
    <lineage>
        <taxon>Bacteria</taxon>
        <taxon>Pseudomonadati</taxon>
        <taxon>Pseudomonadota</taxon>
        <taxon>Gammaproteobacteria</taxon>
        <taxon>Enterobacterales</taxon>
        <taxon>Enterobacteriaceae</taxon>
        <taxon>Dryocola</taxon>
    </lineage>
</organism>
<keyword evidence="1" id="KW-0812">Transmembrane</keyword>
<keyword evidence="1" id="KW-0472">Membrane</keyword>
<dbReference type="RefSeq" id="WP_271124825.1">
    <property type="nucleotide sequence ID" value="NZ_JALHAN010000069.1"/>
</dbReference>